<evidence type="ECO:0000313" key="4">
    <source>
        <dbReference type="EMBL" id="SKB46477.1"/>
    </source>
</evidence>
<gene>
    <name evidence="4" type="ORF">SAMN02745120_1614</name>
</gene>
<dbReference type="GO" id="GO:0016020">
    <property type="term" value="C:membrane"/>
    <property type="evidence" value="ECO:0007669"/>
    <property type="project" value="InterPro"/>
</dbReference>
<dbReference type="PROSITE" id="PS00379">
    <property type="entry name" value="CDP_ALCOHOL_P_TRANSF"/>
    <property type="match status" value="1"/>
</dbReference>
<keyword evidence="3" id="KW-0812">Transmembrane</keyword>
<dbReference type="InterPro" id="IPR000462">
    <property type="entry name" value="CDP-OH_P_trans"/>
</dbReference>
<dbReference type="GO" id="GO:0008654">
    <property type="term" value="P:phospholipid biosynthetic process"/>
    <property type="evidence" value="ECO:0007669"/>
    <property type="project" value="InterPro"/>
</dbReference>
<dbReference type="InterPro" id="IPR048254">
    <property type="entry name" value="CDP_ALCOHOL_P_TRANSF_CS"/>
</dbReference>
<dbReference type="RefSeq" id="WP_079589473.1">
    <property type="nucleotide sequence ID" value="NZ_FUYN01000003.1"/>
</dbReference>
<organism evidence="4 5">
    <name type="scientific">Acetoanaerobium noterae</name>
    <dbReference type="NCBI Taxonomy" id="745369"/>
    <lineage>
        <taxon>Bacteria</taxon>
        <taxon>Bacillati</taxon>
        <taxon>Bacillota</taxon>
        <taxon>Clostridia</taxon>
        <taxon>Peptostreptococcales</taxon>
        <taxon>Filifactoraceae</taxon>
        <taxon>Acetoanaerobium</taxon>
    </lineage>
</organism>
<name>A0A1T5BHB5_9FIRM</name>
<keyword evidence="5" id="KW-1185">Reference proteome</keyword>
<dbReference type="InterPro" id="IPR043130">
    <property type="entry name" value="CDP-OH_PTrfase_TM_dom"/>
</dbReference>
<evidence type="ECO:0000313" key="5">
    <source>
        <dbReference type="Proteomes" id="UP000243406"/>
    </source>
</evidence>
<dbReference type="Pfam" id="PF01066">
    <property type="entry name" value="CDP-OH_P_transf"/>
    <property type="match status" value="1"/>
</dbReference>
<keyword evidence="3" id="KW-1133">Transmembrane helix</keyword>
<protein>
    <submittedName>
        <fullName evidence="4">Phosphatidylglycerophosphate synthase</fullName>
    </submittedName>
</protein>
<evidence type="ECO:0000256" key="2">
    <source>
        <dbReference type="RuleBase" id="RU003750"/>
    </source>
</evidence>
<dbReference type="EMBL" id="FUYN01000003">
    <property type="protein sequence ID" value="SKB46477.1"/>
    <property type="molecule type" value="Genomic_DNA"/>
</dbReference>
<feature type="transmembrane region" description="Helical" evidence="3">
    <location>
        <begin position="111"/>
        <end position="133"/>
    </location>
</feature>
<dbReference type="OrthoDB" id="9790577at2"/>
<feature type="transmembrane region" description="Helical" evidence="3">
    <location>
        <begin position="33"/>
        <end position="61"/>
    </location>
</feature>
<comment type="similarity">
    <text evidence="2">Belongs to the CDP-alcohol phosphatidyltransferase class-I family.</text>
</comment>
<dbReference type="Gene3D" id="1.20.120.1760">
    <property type="match status" value="1"/>
</dbReference>
<reference evidence="5" key="1">
    <citation type="submission" date="2017-02" db="EMBL/GenBank/DDBJ databases">
        <authorList>
            <person name="Varghese N."/>
            <person name="Submissions S."/>
        </authorList>
    </citation>
    <scope>NUCLEOTIDE SEQUENCE [LARGE SCALE GENOMIC DNA]</scope>
    <source>
        <strain evidence="5">ATCC 35199</strain>
    </source>
</reference>
<feature type="transmembrane region" description="Helical" evidence="3">
    <location>
        <begin position="153"/>
        <end position="180"/>
    </location>
</feature>
<keyword evidence="1 2" id="KW-0808">Transferase</keyword>
<proteinExistence type="inferred from homology"/>
<dbReference type="GO" id="GO:0016780">
    <property type="term" value="F:phosphotransferase activity, for other substituted phosphate groups"/>
    <property type="evidence" value="ECO:0007669"/>
    <property type="project" value="InterPro"/>
</dbReference>
<keyword evidence="3" id="KW-0472">Membrane</keyword>
<evidence type="ECO:0000256" key="1">
    <source>
        <dbReference type="ARBA" id="ARBA00022679"/>
    </source>
</evidence>
<accession>A0A1T5BHB5</accession>
<evidence type="ECO:0000256" key="3">
    <source>
        <dbReference type="SAM" id="Phobius"/>
    </source>
</evidence>
<dbReference type="Proteomes" id="UP000243406">
    <property type="component" value="Unassembled WGS sequence"/>
</dbReference>
<dbReference type="AlphaFoldDB" id="A0A1T5BHB5"/>
<sequence length="195" mass="21311">MLDTHGRKYVEPIIESVANGFINRNISANKVTVLAFVLGISSGIWMLMGAPLIATAVLWISGLLDAVDGAIARKTGTSSSWGALMDITFDRIVELSVIISLAVLYPQARLVLIMLTGSIIISMTVFLTVGALSKNTKNKAFYYQAGLAERTEGFIMSSLMMLFSNHIIIITIVYFLAILFTAGQRLKEAYELLKN</sequence>